<organism evidence="3 4">
    <name type="scientific">Cymbomonas tetramitiformis</name>
    <dbReference type="NCBI Taxonomy" id="36881"/>
    <lineage>
        <taxon>Eukaryota</taxon>
        <taxon>Viridiplantae</taxon>
        <taxon>Chlorophyta</taxon>
        <taxon>Pyramimonadophyceae</taxon>
        <taxon>Pyramimonadales</taxon>
        <taxon>Pyramimonadaceae</taxon>
        <taxon>Cymbomonas</taxon>
    </lineage>
</organism>
<dbReference type="PANTHER" id="PTHR43819:SF1">
    <property type="entry name" value="ARCHAEAL-TYPE GLUTAMATE SYNTHASE [NADPH]"/>
    <property type="match status" value="1"/>
</dbReference>
<comment type="caution">
    <text evidence="3">The sequence shown here is derived from an EMBL/GenBank/DDBJ whole genome shotgun (WGS) entry which is preliminary data.</text>
</comment>
<reference evidence="3 4" key="1">
    <citation type="journal article" date="2015" name="Genome Biol. Evol.">
        <title>Comparative Genomics of a Bacterivorous Green Alga Reveals Evolutionary Causalities and Consequences of Phago-Mixotrophic Mode of Nutrition.</title>
        <authorList>
            <person name="Burns J.A."/>
            <person name="Paasch A."/>
            <person name="Narechania A."/>
            <person name="Kim E."/>
        </authorList>
    </citation>
    <scope>NUCLEOTIDE SEQUENCE [LARGE SCALE GENOMIC DNA]</scope>
    <source>
        <strain evidence="3 4">PLY_AMNH</strain>
    </source>
</reference>
<evidence type="ECO:0000256" key="1">
    <source>
        <dbReference type="ARBA" id="ARBA00009716"/>
    </source>
</evidence>
<dbReference type="PANTHER" id="PTHR43819">
    <property type="entry name" value="ARCHAEAL-TYPE GLUTAMATE SYNTHASE [NADPH]"/>
    <property type="match status" value="1"/>
</dbReference>
<evidence type="ECO:0000313" key="3">
    <source>
        <dbReference type="EMBL" id="KAK3258642.1"/>
    </source>
</evidence>
<evidence type="ECO:0000313" key="4">
    <source>
        <dbReference type="Proteomes" id="UP001190700"/>
    </source>
</evidence>
<accession>A0AAE0FFA7</accession>
<comment type="similarity">
    <text evidence="1">Belongs to the glutamate synthase family.</text>
</comment>
<proteinExistence type="inferred from homology"/>
<dbReference type="EMBL" id="LGRX02019377">
    <property type="protein sequence ID" value="KAK3258642.1"/>
    <property type="molecule type" value="Genomic_DNA"/>
</dbReference>
<keyword evidence="4" id="KW-1185">Reference proteome</keyword>
<sequence>MLQTGITPDFITVDGGEGGTGAAPPEFSDRVGMPLLQGLSMTHALLVGAGLRDRVKIIASGKILTGFSIVEAMAIGADVTNSARAMLFALGCIQALKCNTNKCPTGITTLDPRLMNGLVVPDKAERVYRYHQKTVHVALEIIGALGLDSPNLVRPEHIMNTGDYGEILTLSKVYPHLNIQSGALLENQGEASVLKLWNAARV</sequence>
<protein>
    <recommendedName>
        <fullName evidence="2">Glutamate synthase domain-containing protein</fullName>
    </recommendedName>
</protein>
<feature type="domain" description="Glutamate synthase" evidence="2">
    <location>
        <begin position="7"/>
        <end position="147"/>
    </location>
</feature>
<name>A0AAE0FFA7_9CHLO</name>
<evidence type="ECO:0000259" key="2">
    <source>
        <dbReference type="Pfam" id="PF01645"/>
    </source>
</evidence>
<dbReference type="AlphaFoldDB" id="A0AAE0FFA7"/>
<dbReference type="Pfam" id="PF01645">
    <property type="entry name" value="Glu_synthase"/>
    <property type="match status" value="1"/>
</dbReference>
<dbReference type="GO" id="GO:0015930">
    <property type="term" value="F:glutamate synthase activity"/>
    <property type="evidence" value="ECO:0007669"/>
    <property type="project" value="InterPro"/>
</dbReference>
<dbReference type="Gene3D" id="3.20.20.70">
    <property type="entry name" value="Aldolase class I"/>
    <property type="match status" value="1"/>
</dbReference>
<dbReference type="SUPFAM" id="SSF51395">
    <property type="entry name" value="FMN-linked oxidoreductases"/>
    <property type="match status" value="1"/>
</dbReference>
<dbReference type="CDD" id="cd02808">
    <property type="entry name" value="GltS_FMN"/>
    <property type="match status" value="1"/>
</dbReference>
<dbReference type="InterPro" id="IPR013785">
    <property type="entry name" value="Aldolase_TIM"/>
</dbReference>
<dbReference type="GO" id="GO:0006537">
    <property type="term" value="P:glutamate biosynthetic process"/>
    <property type="evidence" value="ECO:0007669"/>
    <property type="project" value="InterPro"/>
</dbReference>
<gene>
    <name evidence="3" type="ORF">CYMTET_32320</name>
</gene>
<dbReference type="InterPro" id="IPR002932">
    <property type="entry name" value="Glu_synthdom"/>
</dbReference>
<dbReference type="Proteomes" id="UP001190700">
    <property type="component" value="Unassembled WGS sequence"/>
</dbReference>